<dbReference type="InterPro" id="IPR036928">
    <property type="entry name" value="AS_sf"/>
</dbReference>
<evidence type="ECO:0000313" key="1">
    <source>
        <dbReference type="EMBL" id="KAH3685541.1"/>
    </source>
</evidence>
<accession>A0A9P8Q7S0</accession>
<dbReference type="AlphaFoldDB" id="A0A9P8Q7S0"/>
<feature type="non-terminal residue" evidence="1">
    <location>
        <position position="1"/>
    </location>
</feature>
<name>A0A9P8Q7S0_WICPI</name>
<evidence type="ECO:0008006" key="3">
    <source>
        <dbReference type="Google" id="ProtNLM"/>
    </source>
</evidence>
<keyword evidence="2" id="KW-1185">Reference proteome</keyword>
<sequence length="42" mass="4699">GLPALSVPWFVDDEIPIGLQIISQYGNDDQLFEVAKLLKELN</sequence>
<proteinExistence type="predicted"/>
<comment type="caution">
    <text evidence="1">The sequence shown here is derived from an EMBL/GenBank/DDBJ whole genome shotgun (WGS) entry which is preliminary data.</text>
</comment>
<dbReference type="OrthoDB" id="421993at2759"/>
<protein>
    <recommendedName>
        <fullName evidence="3">Amidase domain-containing protein</fullName>
    </recommendedName>
</protein>
<evidence type="ECO:0000313" key="2">
    <source>
        <dbReference type="Proteomes" id="UP000774326"/>
    </source>
</evidence>
<dbReference type="Proteomes" id="UP000774326">
    <property type="component" value="Unassembled WGS sequence"/>
</dbReference>
<gene>
    <name evidence="1" type="ORF">WICPIJ_003484</name>
</gene>
<dbReference type="SUPFAM" id="SSF75304">
    <property type="entry name" value="Amidase signature (AS) enzymes"/>
    <property type="match status" value="1"/>
</dbReference>
<organism evidence="1 2">
    <name type="scientific">Wickerhamomyces pijperi</name>
    <name type="common">Yeast</name>
    <name type="synonym">Pichia pijperi</name>
    <dbReference type="NCBI Taxonomy" id="599730"/>
    <lineage>
        <taxon>Eukaryota</taxon>
        <taxon>Fungi</taxon>
        <taxon>Dikarya</taxon>
        <taxon>Ascomycota</taxon>
        <taxon>Saccharomycotina</taxon>
        <taxon>Saccharomycetes</taxon>
        <taxon>Phaffomycetales</taxon>
        <taxon>Wickerhamomycetaceae</taxon>
        <taxon>Wickerhamomyces</taxon>
    </lineage>
</organism>
<dbReference type="EMBL" id="JAEUBG010001923">
    <property type="protein sequence ID" value="KAH3685541.1"/>
    <property type="molecule type" value="Genomic_DNA"/>
</dbReference>
<reference evidence="1" key="1">
    <citation type="journal article" date="2021" name="Open Biol.">
        <title>Shared evolutionary footprints suggest mitochondrial oxidative damage underlies multiple complex I losses in fungi.</title>
        <authorList>
            <person name="Schikora-Tamarit M.A."/>
            <person name="Marcet-Houben M."/>
            <person name="Nosek J."/>
            <person name="Gabaldon T."/>
        </authorList>
    </citation>
    <scope>NUCLEOTIDE SEQUENCE</scope>
    <source>
        <strain evidence="1">CBS2887</strain>
    </source>
</reference>
<reference evidence="1" key="2">
    <citation type="submission" date="2021-01" db="EMBL/GenBank/DDBJ databases">
        <authorList>
            <person name="Schikora-Tamarit M.A."/>
        </authorList>
    </citation>
    <scope>NUCLEOTIDE SEQUENCE</scope>
    <source>
        <strain evidence="1">CBS2887</strain>
    </source>
</reference>
<dbReference type="Gene3D" id="3.90.1300.10">
    <property type="entry name" value="Amidase signature (AS) domain"/>
    <property type="match status" value="1"/>
</dbReference>